<dbReference type="Proteomes" id="UP001046870">
    <property type="component" value="Chromosome 3"/>
</dbReference>
<dbReference type="EMBL" id="JAFDVH010000003">
    <property type="protein sequence ID" value="KAG7483994.1"/>
    <property type="molecule type" value="Genomic_DNA"/>
</dbReference>
<name>A0A9D3QBL0_MEGAT</name>
<accession>A0A9D3QBL0</accession>
<feature type="region of interest" description="Disordered" evidence="1">
    <location>
        <begin position="1"/>
        <end position="61"/>
    </location>
</feature>
<proteinExistence type="predicted"/>
<dbReference type="AlphaFoldDB" id="A0A9D3QBL0"/>
<dbReference type="OrthoDB" id="8062037at2759"/>
<dbReference type="PANTHER" id="PTHR46171:SF2">
    <property type="entry name" value="RING FINGER PROTEIN 44"/>
    <property type="match status" value="1"/>
</dbReference>
<evidence type="ECO:0000313" key="2">
    <source>
        <dbReference type="EMBL" id="KAG7483994.1"/>
    </source>
</evidence>
<protein>
    <submittedName>
        <fullName evidence="2">Uncharacterized protein</fullName>
    </submittedName>
</protein>
<dbReference type="PANTHER" id="PTHR46171">
    <property type="entry name" value="GH10160P"/>
    <property type="match status" value="1"/>
</dbReference>
<dbReference type="GO" id="GO:0016567">
    <property type="term" value="P:protein ubiquitination"/>
    <property type="evidence" value="ECO:0007669"/>
    <property type="project" value="TreeGrafter"/>
</dbReference>
<organism evidence="2 3">
    <name type="scientific">Megalops atlanticus</name>
    <name type="common">Tarpon</name>
    <name type="synonym">Clupea gigantea</name>
    <dbReference type="NCBI Taxonomy" id="7932"/>
    <lineage>
        <taxon>Eukaryota</taxon>
        <taxon>Metazoa</taxon>
        <taxon>Chordata</taxon>
        <taxon>Craniata</taxon>
        <taxon>Vertebrata</taxon>
        <taxon>Euteleostomi</taxon>
        <taxon>Actinopterygii</taxon>
        <taxon>Neopterygii</taxon>
        <taxon>Teleostei</taxon>
        <taxon>Elopiformes</taxon>
        <taxon>Megalopidae</taxon>
        <taxon>Megalops</taxon>
    </lineage>
</organism>
<evidence type="ECO:0000313" key="3">
    <source>
        <dbReference type="Proteomes" id="UP001046870"/>
    </source>
</evidence>
<evidence type="ECO:0000256" key="1">
    <source>
        <dbReference type="SAM" id="MobiDB-lite"/>
    </source>
</evidence>
<gene>
    <name evidence="2" type="ORF">MATL_G00044280</name>
</gene>
<reference evidence="2" key="1">
    <citation type="submission" date="2021-01" db="EMBL/GenBank/DDBJ databases">
        <authorList>
            <person name="Zahm M."/>
            <person name="Roques C."/>
            <person name="Cabau C."/>
            <person name="Klopp C."/>
            <person name="Donnadieu C."/>
            <person name="Jouanno E."/>
            <person name="Lampietro C."/>
            <person name="Louis A."/>
            <person name="Herpin A."/>
            <person name="Echchiki A."/>
            <person name="Berthelot C."/>
            <person name="Parey E."/>
            <person name="Roest-Crollius H."/>
            <person name="Braasch I."/>
            <person name="Postlethwait J."/>
            <person name="Bobe J."/>
            <person name="Montfort J."/>
            <person name="Bouchez O."/>
            <person name="Begum T."/>
            <person name="Mejri S."/>
            <person name="Adams A."/>
            <person name="Chen W.-J."/>
            <person name="Guiguen Y."/>
        </authorList>
    </citation>
    <scope>NUCLEOTIDE SEQUENCE</scope>
    <source>
        <strain evidence="2">YG-15Mar2019-1</strain>
        <tissue evidence="2">Brain</tissue>
    </source>
</reference>
<dbReference type="GO" id="GO:0061630">
    <property type="term" value="F:ubiquitin protein ligase activity"/>
    <property type="evidence" value="ECO:0007669"/>
    <property type="project" value="TreeGrafter"/>
</dbReference>
<sequence length="232" mass="26113">MRPWEIAVNRRPPTAPFTQRRFAGEPCTPPLHLRRSPPVRHQWERRDRPLPLSGPHQDENFHHPLLSQQQQQILDESRPYGHISAPPRMLHPVAHPPQQNPVMVDLHEQIHQGPVPISYTVTTVTTHGFPLHAAQPIPGCNTQQLPACSAFQPLITGEHFILHPPPPVPAHQQPHLAPLGQFVPLQTQHPRMVRTPFPSTGLPGLWDSSHLLPRLPLRPSSADGKMRISKGK</sequence>
<comment type="caution">
    <text evidence="2">The sequence shown here is derived from an EMBL/GenBank/DDBJ whole genome shotgun (WGS) entry which is preliminary data.</text>
</comment>
<keyword evidence="3" id="KW-1185">Reference proteome</keyword>